<organism evidence="1 2">
    <name type="scientific">Streptomyces turgidiscabies (strain Car8)</name>
    <dbReference type="NCBI Taxonomy" id="698760"/>
    <lineage>
        <taxon>Bacteria</taxon>
        <taxon>Bacillati</taxon>
        <taxon>Actinomycetota</taxon>
        <taxon>Actinomycetes</taxon>
        <taxon>Kitasatosporales</taxon>
        <taxon>Streptomycetaceae</taxon>
        <taxon>Streptomyces</taxon>
    </lineage>
</organism>
<reference evidence="1 2" key="1">
    <citation type="journal article" date="2011" name="Plasmid">
        <title>Streptomyces turgidiscabies Car8 contains a modular pathogenicity island that shares virulence genes with other actinobacterial plant pathogens.</title>
        <authorList>
            <person name="Huguet-Tapia J.C."/>
            <person name="Badger J.H."/>
            <person name="Loria R."/>
            <person name="Pettis G.S."/>
        </authorList>
    </citation>
    <scope>NUCLEOTIDE SEQUENCE [LARGE SCALE GENOMIC DNA]</scope>
    <source>
        <strain evidence="1 2">Car8</strain>
    </source>
</reference>
<keyword evidence="2" id="KW-1185">Reference proteome</keyword>
<dbReference type="Proteomes" id="UP000010931">
    <property type="component" value="Unassembled WGS sequence"/>
</dbReference>
<dbReference type="EMBL" id="AEJB01000209">
    <property type="protein sequence ID" value="ELP68461.1"/>
    <property type="molecule type" value="Genomic_DNA"/>
</dbReference>
<sequence>MTYRPDCLNHCEMAFYCRSRARAEASLDVLGPVVREQFGGIDTTTMVMGLAHGELQPSEAQSEMADALRHAARLRAELDGLGGAA</sequence>
<name>L7FBN1_STRT8</name>
<accession>L7FBN1</accession>
<comment type="caution">
    <text evidence="1">The sequence shown here is derived from an EMBL/GenBank/DDBJ whole genome shotgun (WGS) entry which is preliminary data.</text>
</comment>
<evidence type="ECO:0000313" key="1">
    <source>
        <dbReference type="EMBL" id="ELP68461.1"/>
    </source>
</evidence>
<dbReference type="AlphaFoldDB" id="L7FBN1"/>
<proteinExistence type="predicted"/>
<dbReference type="RefSeq" id="WP_006376372.1">
    <property type="nucleotide sequence ID" value="NZ_AEJB01000209.1"/>
</dbReference>
<evidence type="ECO:0000313" key="2">
    <source>
        <dbReference type="Proteomes" id="UP000010931"/>
    </source>
</evidence>
<dbReference type="PATRIC" id="fig|698760.3.peg.2795"/>
<gene>
    <name evidence="1" type="ORF">STRTUCAR8_00084</name>
</gene>
<protein>
    <submittedName>
        <fullName evidence="1">Uncharacterized protein</fullName>
    </submittedName>
</protein>